<evidence type="ECO:0000256" key="1">
    <source>
        <dbReference type="ARBA" id="ARBA00006499"/>
    </source>
</evidence>
<dbReference type="OrthoDB" id="9801763at2"/>
<dbReference type="PANTHER" id="PTHR10655">
    <property type="entry name" value="LYSOPHOSPHOLIPASE-RELATED"/>
    <property type="match status" value="1"/>
</dbReference>
<dbReference type="GO" id="GO:0016787">
    <property type="term" value="F:hydrolase activity"/>
    <property type="evidence" value="ECO:0007669"/>
    <property type="project" value="UniProtKB-KW"/>
</dbReference>
<dbReference type="Gene3D" id="3.40.50.1820">
    <property type="entry name" value="alpha/beta hydrolase"/>
    <property type="match status" value="1"/>
</dbReference>
<feature type="domain" description="Phospholipase/carboxylesterase/thioesterase" evidence="3">
    <location>
        <begin position="4"/>
        <end position="215"/>
    </location>
</feature>
<proteinExistence type="inferred from homology"/>
<keyword evidence="2" id="KW-0378">Hydrolase</keyword>
<evidence type="ECO:0000256" key="2">
    <source>
        <dbReference type="ARBA" id="ARBA00022801"/>
    </source>
</evidence>
<dbReference type="Pfam" id="PF02230">
    <property type="entry name" value="Abhydrolase_2"/>
    <property type="match status" value="1"/>
</dbReference>
<comment type="similarity">
    <text evidence="1">Belongs to the AB hydrolase superfamily. AB hydrolase 2 family.</text>
</comment>
<dbReference type="InterPro" id="IPR003140">
    <property type="entry name" value="PLipase/COase/thioEstase"/>
</dbReference>
<evidence type="ECO:0000313" key="4">
    <source>
        <dbReference type="EMBL" id="PPC78830.1"/>
    </source>
</evidence>
<dbReference type="InterPro" id="IPR029058">
    <property type="entry name" value="AB_hydrolase_fold"/>
</dbReference>
<dbReference type="AlphaFoldDB" id="A0A2S5KVN9"/>
<dbReference type="InterPro" id="IPR050565">
    <property type="entry name" value="LYPA1-2/EST-like"/>
</dbReference>
<comment type="caution">
    <text evidence="4">The sequence shown here is derived from an EMBL/GenBank/DDBJ whole genome shotgun (WGS) entry which is preliminary data.</text>
</comment>
<sequence length="218" mass="23727">MLNYEVVEPRGEHRASVIWLHGLGADGHDFVPVIPLLGLSEHVRFILPHAPVQPVTINGGYLMPSWYDILETLPERKVDEQGLDAAAGWIGALIEAEHQRGIAYDHIALVGFSQGGAVAYHTGLGYAQALAGIVALSTYIASPARLQLAQAALPRSLPVAIMHGEADDVVPFMLGQQALSTLQSWGLAPHWQAFRHMGHEVTVDEIQQIATFLREILI</sequence>
<name>A0A2S5KVN9_9PROT</name>
<gene>
    <name evidence="4" type="ORF">C4K68_03030</name>
</gene>
<organism evidence="4 5">
    <name type="scientific">Proteobacteria bacterium 228</name>
    <dbReference type="NCBI Taxonomy" id="2083153"/>
    <lineage>
        <taxon>Bacteria</taxon>
        <taxon>Pseudomonadati</taxon>
        <taxon>Pseudomonadota</taxon>
    </lineage>
</organism>
<reference evidence="4 5" key="1">
    <citation type="submission" date="2018-02" db="EMBL/GenBank/DDBJ databases">
        <title>novel marine gammaproteobacteria from coastal saline agro ecosystem.</title>
        <authorList>
            <person name="Krishnan R."/>
            <person name="Ramesh Kumar N."/>
        </authorList>
    </citation>
    <scope>NUCLEOTIDE SEQUENCE [LARGE SCALE GENOMIC DNA]</scope>
    <source>
        <strain evidence="4 5">228</strain>
    </source>
</reference>
<evidence type="ECO:0000313" key="5">
    <source>
        <dbReference type="Proteomes" id="UP000238196"/>
    </source>
</evidence>
<dbReference type="Proteomes" id="UP000238196">
    <property type="component" value="Unassembled WGS sequence"/>
</dbReference>
<dbReference type="SUPFAM" id="SSF53474">
    <property type="entry name" value="alpha/beta-Hydrolases"/>
    <property type="match status" value="1"/>
</dbReference>
<dbReference type="PANTHER" id="PTHR10655:SF17">
    <property type="entry name" value="LYSOPHOSPHOLIPASE-LIKE PROTEIN 1"/>
    <property type="match status" value="1"/>
</dbReference>
<protein>
    <submittedName>
        <fullName evidence="4">Carboxylesterase</fullName>
    </submittedName>
</protein>
<evidence type="ECO:0000259" key="3">
    <source>
        <dbReference type="Pfam" id="PF02230"/>
    </source>
</evidence>
<dbReference type="EMBL" id="PRLP01000009">
    <property type="protein sequence ID" value="PPC78830.1"/>
    <property type="molecule type" value="Genomic_DNA"/>
</dbReference>
<accession>A0A2S5KVN9</accession>